<dbReference type="Pfam" id="PF00560">
    <property type="entry name" value="LRR_1"/>
    <property type="match status" value="1"/>
</dbReference>
<reference evidence="12 13" key="1">
    <citation type="journal article" date="2019" name="Genome Biol. Evol.">
        <title>Insights into the evolution of the New World diploid cottons (Gossypium, subgenus Houzingenia) based on genome sequencing.</title>
        <authorList>
            <person name="Grover C.E."/>
            <person name="Arick M.A. 2nd"/>
            <person name="Thrash A."/>
            <person name="Conover J.L."/>
            <person name="Sanders W.S."/>
            <person name="Peterson D.G."/>
            <person name="Frelichowski J.E."/>
            <person name="Scheffler J.A."/>
            <person name="Scheffler B.E."/>
            <person name="Wendel J.F."/>
        </authorList>
    </citation>
    <scope>NUCLEOTIDE SEQUENCE [LARGE SCALE GENOMIC DNA]</scope>
    <source>
        <strain evidence="12">27</strain>
        <tissue evidence="12">Leaf</tissue>
    </source>
</reference>
<name>A0A7J8RZM1_GOSDV</name>
<evidence type="ECO:0000313" key="12">
    <source>
        <dbReference type="EMBL" id="MBA0619244.1"/>
    </source>
</evidence>
<evidence type="ECO:0000256" key="11">
    <source>
        <dbReference type="ARBA" id="ARBA00023180"/>
    </source>
</evidence>
<keyword evidence="8" id="KW-1133">Transmembrane helix</keyword>
<dbReference type="PANTHER" id="PTHR27004:SF203">
    <property type="entry name" value="LEUCINE-RICH REPEAT-CONTAINING N-TERMINAL PLANT-TYPE DOMAIN-CONTAINING PROTEIN"/>
    <property type="match status" value="1"/>
</dbReference>
<dbReference type="Proteomes" id="UP000593561">
    <property type="component" value="Unassembled WGS sequence"/>
</dbReference>
<dbReference type="Gene3D" id="3.80.10.10">
    <property type="entry name" value="Ribonuclease Inhibitor"/>
    <property type="match status" value="1"/>
</dbReference>
<comment type="subcellular location">
    <subcellularLocation>
        <location evidence="1">Cell membrane</location>
        <topology evidence="1">Single-pass type I membrane protein</topology>
    </subcellularLocation>
</comment>
<feature type="non-terminal residue" evidence="12">
    <location>
        <position position="84"/>
    </location>
</feature>
<evidence type="ECO:0000256" key="10">
    <source>
        <dbReference type="ARBA" id="ARBA00023170"/>
    </source>
</evidence>
<evidence type="ECO:0000256" key="4">
    <source>
        <dbReference type="ARBA" id="ARBA00022614"/>
    </source>
</evidence>
<dbReference type="InterPro" id="IPR025875">
    <property type="entry name" value="Leu-rich_rpt_4"/>
</dbReference>
<evidence type="ECO:0000256" key="8">
    <source>
        <dbReference type="ARBA" id="ARBA00022989"/>
    </source>
</evidence>
<keyword evidence="11" id="KW-0325">Glycoprotein</keyword>
<keyword evidence="4" id="KW-0433">Leucine-rich repeat</keyword>
<keyword evidence="5" id="KW-0812">Transmembrane</keyword>
<gene>
    <name evidence="12" type="ORF">Godav_028455</name>
</gene>
<evidence type="ECO:0000256" key="2">
    <source>
        <dbReference type="ARBA" id="ARBA00009592"/>
    </source>
</evidence>
<comment type="similarity">
    <text evidence="2">Belongs to the RLP family.</text>
</comment>
<keyword evidence="7" id="KW-0677">Repeat</keyword>
<comment type="caution">
    <text evidence="12">The sequence shown here is derived from an EMBL/GenBank/DDBJ whole genome shotgun (WGS) entry which is preliminary data.</text>
</comment>
<keyword evidence="13" id="KW-1185">Reference proteome</keyword>
<evidence type="ECO:0000256" key="1">
    <source>
        <dbReference type="ARBA" id="ARBA00004251"/>
    </source>
</evidence>
<dbReference type="Pfam" id="PF12799">
    <property type="entry name" value="LRR_4"/>
    <property type="match status" value="1"/>
</dbReference>
<accession>A0A7J8RZM1</accession>
<evidence type="ECO:0000313" key="13">
    <source>
        <dbReference type="Proteomes" id="UP000593561"/>
    </source>
</evidence>
<dbReference type="SUPFAM" id="SSF52058">
    <property type="entry name" value="L domain-like"/>
    <property type="match status" value="1"/>
</dbReference>
<proteinExistence type="inferred from homology"/>
<protein>
    <submittedName>
        <fullName evidence="12">Uncharacterized protein</fullName>
    </submittedName>
</protein>
<evidence type="ECO:0000256" key="5">
    <source>
        <dbReference type="ARBA" id="ARBA00022692"/>
    </source>
</evidence>
<keyword evidence="6" id="KW-0732">Signal</keyword>
<dbReference type="PANTHER" id="PTHR27004">
    <property type="entry name" value="RECEPTOR-LIKE PROTEIN 12 ISOFORM X1"/>
    <property type="match status" value="1"/>
</dbReference>
<keyword evidence="9" id="KW-0472">Membrane</keyword>
<sequence>ELQGLYLYLNNFIGVIPSTLGHLSKLETLCLGGNQISGRIPNSLFKCKDLKYLSLYRNSLEGSIPTEIGNLTLLDSLHLGSNHF</sequence>
<dbReference type="InterPro" id="IPR001611">
    <property type="entry name" value="Leu-rich_rpt"/>
</dbReference>
<evidence type="ECO:0000256" key="6">
    <source>
        <dbReference type="ARBA" id="ARBA00022729"/>
    </source>
</evidence>
<keyword evidence="10" id="KW-0675">Receptor</keyword>
<dbReference type="InterPro" id="IPR032675">
    <property type="entry name" value="LRR_dom_sf"/>
</dbReference>
<organism evidence="12 13">
    <name type="scientific">Gossypium davidsonii</name>
    <name type="common">Davidson's cotton</name>
    <name type="synonym">Gossypium klotzschianum subsp. davidsonii</name>
    <dbReference type="NCBI Taxonomy" id="34287"/>
    <lineage>
        <taxon>Eukaryota</taxon>
        <taxon>Viridiplantae</taxon>
        <taxon>Streptophyta</taxon>
        <taxon>Embryophyta</taxon>
        <taxon>Tracheophyta</taxon>
        <taxon>Spermatophyta</taxon>
        <taxon>Magnoliopsida</taxon>
        <taxon>eudicotyledons</taxon>
        <taxon>Gunneridae</taxon>
        <taxon>Pentapetalae</taxon>
        <taxon>rosids</taxon>
        <taxon>malvids</taxon>
        <taxon>Malvales</taxon>
        <taxon>Malvaceae</taxon>
        <taxon>Malvoideae</taxon>
        <taxon>Gossypium</taxon>
    </lineage>
</organism>
<dbReference type="FunFam" id="3.80.10.10:FF:000041">
    <property type="entry name" value="LRR receptor-like serine/threonine-protein kinase ERECTA"/>
    <property type="match status" value="1"/>
</dbReference>
<feature type="non-terminal residue" evidence="12">
    <location>
        <position position="1"/>
    </location>
</feature>
<dbReference type="EMBL" id="JABFAC010000007">
    <property type="protein sequence ID" value="MBA0619244.1"/>
    <property type="molecule type" value="Genomic_DNA"/>
</dbReference>
<keyword evidence="3" id="KW-1003">Cell membrane</keyword>
<evidence type="ECO:0000256" key="7">
    <source>
        <dbReference type="ARBA" id="ARBA00022737"/>
    </source>
</evidence>
<dbReference type="GO" id="GO:0005886">
    <property type="term" value="C:plasma membrane"/>
    <property type="evidence" value="ECO:0007669"/>
    <property type="project" value="UniProtKB-SubCell"/>
</dbReference>
<evidence type="ECO:0000256" key="9">
    <source>
        <dbReference type="ARBA" id="ARBA00023136"/>
    </source>
</evidence>
<evidence type="ECO:0000256" key="3">
    <source>
        <dbReference type="ARBA" id="ARBA00022475"/>
    </source>
</evidence>
<dbReference type="AlphaFoldDB" id="A0A7J8RZM1"/>